<evidence type="ECO:0000256" key="1">
    <source>
        <dbReference type="ARBA" id="ARBA00004370"/>
    </source>
</evidence>
<proteinExistence type="inferred from homology"/>
<protein>
    <recommendedName>
        <fullName evidence="8">ATP synthase subunit delta</fullName>
    </recommendedName>
    <alternativeName>
        <fullName evidence="8">ATP synthase F(1) sector subunit delta</fullName>
    </alternativeName>
    <alternativeName>
        <fullName evidence="8">F-type ATPase subunit delta</fullName>
        <shortName evidence="8">F-ATPase subunit delta</shortName>
    </alternativeName>
</protein>
<dbReference type="GO" id="GO:0045259">
    <property type="term" value="C:proton-transporting ATP synthase complex"/>
    <property type="evidence" value="ECO:0007669"/>
    <property type="project" value="UniProtKB-KW"/>
</dbReference>
<evidence type="ECO:0000256" key="4">
    <source>
        <dbReference type="ARBA" id="ARBA00023065"/>
    </source>
</evidence>
<dbReference type="GO" id="GO:0005886">
    <property type="term" value="C:plasma membrane"/>
    <property type="evidence" value="ECO:0007669"/>
    <property type="project" value="UniProtKB-SubCell"/>
</dbReference>
<accession>A0AB39UT64</accession>
<dbReference type="GO" id="GO:0046933">
    <property type="term" value="F:proton-transporting ATP synthase activity, rotational mechanism"/>
    <property type="evidence" value="ECO:0007669"/>
    <property type="project" value="UniProtKB-UniRule"/>
</dbReference>
<dbReference type="PRINTS" id="PR00125">
    <property type="entry name" value="ATPASEDELTA"/>
</dbReference>
<dbReference type="NCBIfam" id="NF004402">
    <property type="entry name" value="PRK05758.2-2"/>
    <property type="match status" value="1"/>
</dbReference>
<keyword evidence="5 8" id="KW-0472">Membrane</keyword>
<dbReference type="NCBIfam" id="TIGR01145">
    <property type="entry name" value="ATP_synt_delta"/>
    <property type="match status" value="1"/>
</dbReference>
<dbReference type="KEGG" id="tcd:AAIA72_11715"/>
<dbReference type="PROSITE" id="PS00389">
    <property type="entry name" value="ATPASE_DELTA"/>
    <property type="match status" value="1"/>
</dbReference>
<keyword evidence="8" id="KW-1003">Cell membrane</keyword>
<comment type="similarity">
    <text evidence="8">Belongs to the ATPase delta chain family.</text>
</comment>
<comment type="subcellular location">
    <subcellularLocation>
        <location evidence="8">Cell membrane</location>
        <topology evidence="8">Peripheral membrane protein</topology>
    </subcellularLocation>
    <subcellularLocation>
        <location evidence="1">Membrane</location>
    </subcellularLocation>
</comment>
<dbReference type="PANTHER" id="PTHR11910">
    <property type="entry name" value="ATP SYNTHASE DELTA CHAIN"/>
    <property type="match status" value="1"/>
</dbReference>
<evidence type="ECO:0000313" key="9">
    <source>
        <dbReference type="EMBL" id="XDT71471.1"/>
    </source>
</evidence>
<dbReference type="SUPFAM" id="SSF47928">
    <property type="entry name" value="N-terminal domain of the delta subunit of the F1F0-ATP synthase"/>
    <property type="match status" value="1"/>
</dbReference>
<name>A0AB39UT64_9GAMM</name>
<dbReference type="InterPro" id="IPR020781">
    <property type="entry name" value="ATPase_OSCP/d_CS"/>
</dbReference>
<dbReference type="AlphaFoldDB" id="A0AB39UT64"/>
<evidence type="ECO:0000256" key="2">
    <source>
        <dbReference type="ARBA" id="ARBA00022448"/>
    </source>
</evidence>
<keyword evidence="2 8" id="KW-0813">Transport</keyword>
<evidence type="ECO:0000256" key="8">
    <source>
        <dbReference type="HAMAP-Rule" id="MF_01416"/>
    </source>
</evidence>
<comment type="function">
    <text evidence="8">F(1)F(0) ATP synthase produces ATP from ADP in the presence of a proton or sodium gradient. F-type ATPases consist of two structural domains, F(1) containing the extramembraneous catalytic core and F(0) containing the membrane proton channel, linked together by a central stalk and a peripheral stalk. During catalysis, ATP synthesis in the catalytic domain of F(1) is coupled via a rotary mechanism of the central stalk subunits to proton translocation.</text>
</comment>
<evidence type="ECO:0000256" key="5">
    <source>
        <dbReference type="ARBA" id="ARBA00023136"/>
    </source>
</evidence>
<keyword evidence="3 8" id="KW-0375">Hydrogen ion transport</keyword>
<evidence type="ECO:0000256" key="3">
    <source>
        <dbReference type="ARBA" id="ARBA00022781"/>
    </source>
</evidence>
<dbReference type="RefSeq" id="WP_369600507.1">
    <property type="nucleotide sequence ID" value="NZ_CP154858.1"/>
</dbReference>
<organism evidence="9">
    <name type="scientific">Thermohahella caldifontis</name>
    <dbReference type="NCBI Taxonomy" id="3142973"/>
    <lineage>
        <taxon>Bacteria</taxon>
        <taxon>Pseudomonadati</taxon>
        <taxon>Pseudomonadota</taxon>
        <taxon>Gammaproteobacteria</taxon>
        <taxon>Oceanospirillales</taxon>
        <taxon>Hahellaceae</taxon>
        <taxon>Thermohahella</taxon>
    </lineage>
</organism>
<keyword evidence="4 8" id="KW-0406">Ion transport</keyword>
<reference evidence="9" key="1">
    <citation type="submission" date="2024-05" db="EMBL/GenBank/DDBJ databases">
        <title>Genome sequencing of novel strain.</title>
        <authorList>
            <person name="Ganbat D."/>
            <person name="Ganbat S."/>
            <person name="Lee S.-J."/>
        </authorList>
    </citation>
    <scope>NUCLEOTIDE SEQUENCE</scope>
    <source>
        <strain evidence="9">SMD15-11</strain>
    </source>
</reference>
<sequence length="178" mass="19303">MAESTTLARPYAKAAFELAREANRLDAWADALAFMTYVVQDAEVAAVIGNPGVTSAGKASLIIDILDGRLDEAQQNFVRLLAENKRLALIPQIEAMFKRYKAAEEASVDVTIETAYELDGEQESLLVEALKKKLNRTVRVSSEVKRSLIGGVVIRAGDLVIDGSIRGRLNKLAEALAS</sequence>
<keyword evidence="7 8" id="KW-0066">ATP synthesis</keyword>
<gene>
    <name evidence="8" type="primary">atpH</name>
    <name evidence="9" type="ORF">AAIA72_11715</name>
</gene>
<dbReference type="Gene3D" id="1.10.520.20">
    <property type="entry name" value="N-terminal domain of the delta subunit of the F1F0-ATP synthase"/>
    <property type="match status" value="1"/>
</dbReference>
<dbReference type="Pfam" id="PF00213">
    <property type="entry name" value="OSCP"/>
    <property type="match status" value="1"/>
</dbReference>
<keyword evidence="6 8" id="KW-0139">CF(1)</keyword>
<evidence type="ECO:0000256" key="6">
    <source>
        <dbReference type="ARBA" id="ARBA00023196"/>
    </source>
</evidence>
<dbReference type="EMBL" id="CP154858">
    <property type="protein sequence ID" value="XDT71471.1"/>
    <property type="molecule type" value="Genomic_DNA"/>
</dbReference>
<evidence type="ECO:0000256" key="7">
    <source>
        <dbReference type="ARBA" id="ARBA00023310"/>
    </source>
</evidence>
<dbReference type="InterPro" id="IPR000711">
    <property type="entry name" value="ATPase_OSCP/dsu"/>
</dbReference>
<dbReference type="InterPro" id="IPR026015">
    <property type="entry name" value="ATP_synth_OSCP/delta_N_sf"/>
</dbReference>
<dbReference type="HAMAP" id="MF_01416">
    <property type="entry name" value="ATP_synth_delta_bact"/>
    <property type="match status" value="1"/>
</dbReference>
<comment type="function">
    <text evidence="8">This protein is part of the stalk that links CF(0) to CF(1). It either transmits conformational changes from CF(0) to CF(1) or is implicated in proton conduction.</text>
</comment>